<keyword evidence="1" id="KW-0472">Membrane</keyword>
<protein>
    <submittedName>
        <fullName evidence="2">YeeE/YedE family protein</fullName>
    </submittedName>
</protein>
<dbReference type="RefSeq" id="WP_244377674.1">
    <property type="nucleotide sequence ID" value="NZ_CP083239.1"/>
</dbReference>
<dbReference type="EMBL" id="CP083239">
    <property type="protein sequence ID" value="UOK70937.1"/>
    <property type="molecule type" value="Genomic_DNA"/>
</dbReference>
<dbReference type="KEGG" id="apol:K9D25_19870"/>
<feature type="transmembrane region" description="Helical" evidence="1">
    <location>
        <begin position="41"/>
        <end position="61"/>
    </location>
</feature>
<feature type="transmembrane region" description="Helical" evidence="1">
    <location>
        <begin position="106"/>
        <end position="130"/>
    </location>
</feature>
<dbReference type="Pfam" id="PF20398">
    <property type="entry name" value="DUF6691"/>
    <property type="match status" value="1"/>
</dbReference>
<dbReference type="Proteomes" id="UP000831684">
    <property type="component" value="Chromosome"/>
</dbReference>
<sequence length="138" mass="14365">MSILVNLALGLLFGVGLIVSGMSNPAKVLNFLDLAGTFDPSLAFVMGGAVLVAFIGFRLVLARERPLLAPRFQLPTRTDIDARLIVGPALFGIGWGLGGFCPGPAFTALSLAAPGTLAFVPAMLAGMWAARLLAERKV</sequence>
<accession>A0A9E6ZVT7</accession>
<evidence type="ECO:0000313" key="3">
    <source>
        <dbReference type="Proteomes" id="UP000831684"/>
    </source>
</evidence>
<keyword evidence="1" id="KW-0812">Transmembrane</keyword>
<organism evidence="2 3">
    <name type="scientific">Ancylobacter polymorphus</name>
    <dbReference type="NCBI Taxonomy" id="223390"/>
    <lineage>
        <taxon>Bacteria</taxon>
        <taxon>Pseudomonadati</taxon>
        <taxon>Pseudomonadota</taxon>
        <taxon>Alphaproteobacteria</taxon>
        <taxon>Hyphomicrobiales</taxon>
        <taxon>Xanthobacteraceae</taxon>
        <taxon>Ancylobacter</taxon>
    </lineage>
</organism>
<dbReference type="AlphaFoldDB" id="A0A9E6ZVT7"/>
<proteinExistence type="predicted"/>
<dbReference type="InterPro" id="IPR046513">
    <property type="entry name" value="DUF6691"/>
</dbReference>
<evidence type="ECO:0000313" key="2">
    <source>
        <dbReference type="EMBL" id="UOK70937.1"/>
    </source>
</evidence>
<evidence type="ECO:0000256" key="1">
    <source>
        <dbReference type="SAM" id="Phobius"/>
    </source>
</evidence>
<name>A0A9E6ZVT7_9HYPH</name>
<reference evidence="2" key="1">
    <citation type="submission" date="2021-09" db="EMBL/GenBank/DDBJ databases">
        <title>Network and meta-omics reveal the key degrader and cooperation patterns in an efficient 1,4-dioxane-degrading microbial community.</title>
        <authorList>
            <person name="Dai C."/>
        </authorList>
    </citation>
    <scope>NUCLEOTIDE SEQUENCE</scope>
    <source>
        <strain evidence="2">ZM13</strain>
    </source>
</reference>
<feature type="transmembrane region" description="Helical" evidence="1">
    <location>
        <begin position="82"/>
        <end position="100"/>
    </location>
</feature>
<keyword evidence="1" id="KW-1133">Transmembrane helix</keyword>
<gene>
    <name evidence="2" type="ORF">K9D25_19870</name>
</gene>